<dbReference type="Gene3D" id="1.10.287.130">
    <property type="match status" value="1"/>
</dbReference>
<dbReference type="CDD" id="cd00082">
    <property type="entry name" value="HisKA"/>
    <property type="match status" value="1"/>
</dbReference>
<dbReference type="PANTHER" id="PTHR43547:SF2">
    <property type="entry name" value="HYBRID SIGNAL TRANSDUCTION HISTIDINE KINASE C"/>
    <property type="match status" value="1"/>
</dbReference>
<evidence type="ECO:0000313" key="9">
    <source>
        <dbReference type="Proteomes" id="UP000657006"/>
    </source>
</evidence>
<evidence type="ECO:0000256" key="2">
    <source>
        <dbReference type="ARBA" id="ARBA00012438"/>
    </source>
</evidence>
<evidence type="ECO:0000256" key="5">
    <source>
        <dbReference type="ARBA" id="ARBA00023012"/>
    </source>
</evidence>
<reference evidence="8" key="1">
    <citation type="submission" date="2020-08" db="EMBL/GenBank/DDBJ databases">
        <title>Genome public.</title>
        <authorList>
            <person name="Liu C."/>
            <person name="Sun Q."/>
        </authorList>
    </citation>
    <scope>NUCLEOTIDE SEQUENCE</scope>
    <source>
        <strain evidence="8">NSJ-32</strain>
    </source>
</reference>
<dbReference type="InterPro" id="IPR036890">
    <property type="entry name" value="HATPase_C_sf"/>
</dbReference>
<dbReference type="AlphaFoldDB" id="A0A926DP58"/>
<feature type="transmembrane region" description="Helical" evidence="6">
    <location>
        <begin position="321"/>
        <end position="341"/>
    </location>
</feature>
<gene>
    <name evidence="8" type="ORF">H8730_03445</name>
</gene>
<dbReference type="InterPro" id="IPR003594">
    <property type="entry name" value="HATPase_dom"/>
</dbReference>
<feature type="transmembrane region" description="Helical" evidence="6">
    <location>
        <begin position="204"/>
        <end position="225"/>
    </location>
</feature>
<evidence type="ECO:0000313" key="8">
    <source>
        <dbReference type="EMBL" id="MBC8542603.1"/>
    </source>
</evidence>
<keyword evidence="6" id="KW-1133">Transmembrane helix</keyword>
<organism evidence="8 9">
    <name type="scientific">Bianquea renquensis</name>
    <dbReference type="NCBI Taxonomy" id="2763661"/>
    <lineage>
        <taxon>Bacteria</taxon>
        <taxon>Bacillati</taxon>
        <taxon>Bacillota</taxon>
        <taxon>Clostridia</taxon>
        <taxon>Eubacteriales</taxon>
        <taxon>Bianqueaceae</taxon>
        <taxon>Bianquea</taxon>
    </lineage>
</organism>
<keyword evidence="6" id="KW-0812">Transmembrane</keyword>
<dbReference type="SMART" id="SM00388">
    <property type="entry name" value="HisKA"/>
    <property type="match status" value="1"/>
</dbReference>
<dbReference type="Proteomes" id="UP000657006">
    <property type="component" value="Unassembled WGS sequence"/>
</dbReference>
<sequence>MLRPGHINKKMLRWLLPVAFVVLSVFLLQAVSSQRAYHIQGITPQDGVLDIRDADVSSCVLNIVNDWDFYPAALYTSEDFASGAAAVKAGPEESASDTPYGTHRLRILAQPNQYYTICSFSLDYASRVFVNGSEVAAFGRVADNAEDFVPQVGYMTIPMFSGESGEIEIIYQYGNYVHKDGGYIQPTYLSTPQNMEQFKAANDLVSLSVSGGLLLLMLYFLLSAAVRRKTDFLCLAFCCLVMAMRDQNFFNIHLLPADTSWYLVYRVFILIVMLMPVSILLLLKCMYAKATKHWPLYAYLGMAAVAAVLICVLPTQDIVSVSTAIYYASIPYLLYLIFGIIRHYIRQRRLNAVDILVLSGFLILLAGLLYEALLTGDSFEVTHYGAAAYGMLGFVFLNAAAINLQIQEREVALIESRSRGEMLERMNRLNMDFLHKVAHELKTPLTVISGYAQLTGMQLAAHRISDEAPGNLKTIQQEAQRLADMVTRLMEYSYGRKSELSFGKVIVPELLKNVDAIAAPMCLKNGSTVKITADSCADVHGNFEMLLQIFINLVVNANKNTQNGTIAISASDREREGFVLFRVEDTGSGISAEDLPHIFEQGYSASGSSGLGLAICQEAVEAHGGEIWVERTGPEGTVFAFTVLKEGEQ</sequence>
<feature type="transmembrane region" description="Helical" evidence="6">
    <location>
        <begin position="386"/>
        <end position="404"/>
    </location>
</feature>
<dbReference type="SUPFAM" id="SSF55874">
    <property type="entry name" value="ATPase domain of HSP90 chaperone/DNA topoisomerase II/histidine kinase"/>
    <property type="match status" value="1"/>
</dbReference>
<name>A0A926DP58_9FIRM</name>
<dbReference type="SMART" id="SM00387">
    <property type="entry name" value="HATPase_c"/>
    <property type="match status" value="1"/>
</dbReference>
<dbReference type="InterPro" id="IPR004358">
    <property type="entry name" value="Sig_transdc_His_kin-like_C"/>
</dbReference>
<dbReference type="Pfam" id="PF00512">
    <property type="entry name" value="HisKA"/>
    <property type="match status" value="1"/>
</dbReference>
<feature type="transmembrane region" description="Helical" evidence="6">
    <location>
        <begin position="262"/>
        <end position="283"/>
    </location>
</feature>
<comment type="caution">
    <text evidence="8">The sequence shown here is derived from an EMBL/GenBank/DDBJ whole genome shotgun (WGS) entry which is preliminary data.</text>
</comment>
<feature type="domain" description="Histidine kinase" evidence="7">
    <location>
        <begin position="436"/>
        <end position="647"/>
    </location>
</feature>
<dbReference type="GO" id="GO:0000155">
    <property type="term" value="F:phosphorelay sensor kinase activity"/>
    <property type="evidence" value="ECO:0007669"/>
    <property type="project" value="InterPro"/>
</dbReference>
<dbReference type="RefSeq" id="WP_177718735.1">
    <property type="nucleotide sequence ID" value="NZ_JACRSQ010000003.1"/>
</dbReference>
<proteinExistence type="predicted"/>
<dbReference type="EC" id="2.7.13.3" evidence="2"/>
<protein>
    <recommendedName>
        <fullName evidence="2">histidine kinase</fullName>
        <ecNumber evidence="2">2.7.13.3</ecNumber>
    </recommendedName>
</protein>
<comment type="catalytic activity">
    <reaction evidence="1">
        <text>ATP + protein L-histidine = ADP + protein N-phospho-L-histidine.</text>
        <dbReference type="EC" id="2.7.13.3"/>
    </reaction>
</comment>
<dbReference type="Pfam" id="PF07695">
    <property type="entry name" value="7TMR-DISM_7TM"/>
    <property type="match status" value="1"/>
</dbReference>
<keyword evidence="9" id="KW-1185">Reference proteome</keyword>
<evidence type="ECO:0000256" key="4">
    <source>
        <dbReference type="ARBA" id="ARBA00022777"/>
    </source>
</evidence>
<dbReference type="PROSITE" id="PS50109">
    <property type="entry name" value="HIS_KIN"/>
    <property type="match status" value="1"/>
</dbReference>
<dbReference type="EMBL" id="JACRSQ010000003">
    <property type="protein sequence ID" value="MBC8542603.1"/>
    <property type="molecule type" value="Genomic_DNA"/>
</dbReference>
<keyword evidence="4" id="KW-0808">Transferase</keyword>
<dbReference type="InterPro" id="IPR036097">
    <property type="entry name" value="HisK_dim/P_sf"/>
</dbReference>
<accession>A0A926DP58</accession>
<dbReference type="CDD" id="cd00075">
    <property type="entry name" value="HATPase"/>
    <property type="match status" value="1"/>
</dbReference>
<dbReference type="InterPro" id="IPR005467">
    <property type="entry name" value="His_kinase_dom"/>
</dbReference>
<feature type="transmembrane region" description="Helical" evidence="6">
    <location>
        <begin position="295"/>
        <end position="315"/>
    </location>
</feature>
<dbReference type="SUPFAM" id="SSF47384">
    <property type="entry name" value="Homodimeric domain of signal transducing histidine kinase"/>
    <property type="match status" value="1"/>
</dbReference>
<keyword evidence="4" id="KW-0418">Kinase</keyword>
<keyword evidence="3" id="KW-0597">Phosphoprotein</keyword>
<dbReference type="PRINTS" id="PR00344">
    <property type="entry name" value="BCTRLSENSOR"/>
</dbReference>
<keyword evidence="5" id="KW-0902">Two-component regulatory system</keyword>
<evidence type="ECO:0000256" key="6">
    <source>
        <dbReference type="SAM" id="Phobius"/>
    </source>
</evidence>
<dbReference type="Gene3D" id="3.30.565.10">
    <property type="entry name" value="Histidine kinase-like ATPase, C-terminal domain"/>
    <property type="match status" value="1"/>
</dbReference>
<evidence type="ECO:0000256" key="1">
    <source>
        <dbReference type="ARBA" id="ARBA00000085"/>
    </source>
</evidence>
<dbReference type="InterPro" id="IPR003661">
    <property type="entry name" value="HisK_dim/P_dom"/>
</dbReference>
<feature type="transmembrane region" description="Helical" evidence="6">
    <location>
        <begin position="353"/>
        <end position="374"/>
    </location>
</feature>
<dbReference type="Pfam" id="PF02518">
    <property type="entry name" value="HATPase_c"/>
    <property type="match status" value="1"/>
</dbReference>
<evidence type="ECO:0000256" key="3">
    <source>
        <dbReference type="ARBA" id="ARBA00022553"/>
    </source>
</evidence>
<keyword evidence="6" id="KW-0472">Membrane</keyword>
<dbReference type="InterPro" id="IPR011623">
    <property type="entry name" value="7TMR_DISM_rcpt_extracell_dom1"/>
</dbReference>
<evidence type="ECO:0000259" key="7">
    <source>
        <dbReference type="PROSITE" id="PS50109"/>
    </source>
</evidence>
<dbReference type="PANTHER" id="PTHR43547">
    <property type="entry name" value="TWO-COMPONENT HISTIDINE KINASE"/>
    <property type="match status" value="1"/>
</dbReference>